<feature type="domain" description="Outer membrane protein beta-barrel" evidence="2">
    <location>
        <begin position="21"/>
        <end position="174"/>
    </location>
</feature>
<dbReference type="RefSeq" id="WP_089680158.1">
    <property type="nucleotide sequence ID" value="NZ_FNFO01000002.1"/>
</dbReference>
<evidence type="ECO:0000256" key="1">
    <source>
        <dbReference type="SAM" id="SignalP"/>
    </source>
</evidence>
<feature type="chain" id="PRO_5011707294" evidence="1">
    <location>
        <begin position="21"/>
        <end position="194"/>
    </location>
</feature>
<feature type="signal peptide" evidence="1">
    <location>
        <begin position="1"/>
        <end position="20"/>
    </location>
</feature>
<reference evidence="3 4" key="1">
    <citation type="submission" date="2016-10" db="EMBL/GenBank/DDBJ databases">
        <authorList>
            <person name="de Groot N.N."/>
        </authorList>
    </citation>
    <scope>NUCLEOTIDE SEQUENCE [LARGE SCALE GENOMIC DNA]</scope>
    <source>
        <strain evidence="3 4">DSM 25186</strain>
    </source>
</reference>
<dbReference type="STRING" id="1075417.SAMN05421823_102476"/>
<keyword evidence="1" id="KW-0732">Signal</keyword>
<name>A0A1G9B1D1_9BACT</name>
<dbReference type="Pfam" id="PF13568">
    <property type="entry name" value="OMP_b-brl_2"/>
    <property type="match status" value="1"/>
</dbReference>
<sequence>MKKALFVLIFCLVGAHASRAQFTIGPKVGVNYSNLSSNLQSLEDEPITGFHAGVFARLGGRLHLQPEAYLIRRGSDLRFKDTGHELLRGEVRYNSIDVPILLGYKLIDGGLVNLRLMGGPVASFIMSTDEDGVTEWPSENNRYEDQVWGIQGGLGLDVGNLTLDVRYETGLQDINQGLRQRPHTFNVSLGWKLL</sequence>
<keyword evidence="4" id="KW-1185">Reference proteome</keyword>
<dbReference type="Proteomes" id="UP000198510">
    <property type="component" value="Unassembled WGS sequence"/>
</dbReference>
<dbReference type="OrthoDB" id="1001536at2"/>
<evidence type="ECO:0000313" key="4">
    <source>
        <dbReference type="Proteomes" id="UP000198510"/>
    </source>
</evidence>
<organism evidence="3 4">
    <name type="scientific">Catalinimonas alkaloidigena</name>
    <dbReference type="NCBI Taxonomy" id="1075417"/>
    <lineage>
        <taxon>Bacteria</taxon>
        <taxon>Pseudomonadati</taxon>
        <taxon>Bacteroidota</taxon>
        <taxon>Cytophagia</taxon>
        <taxon>Cytophagales</taxon>
        <taxon>Catalimonadaceae</taxon>
        <taxon>Catalinimonas</taxon>
    </lineage>
</organism>
<accession>A0A1G9B1D1</accession>
<protein>
    <submittedName>
        <fullName evidence="3">Outer membrane protein beta-barrel domain-containing protein</fullName>
    </submittedName>
</protein>
<gene>
    <name evidence="3" type="ORF">SAMN05421823_102476</name>
</gene>
<dbReference type="EMBL" id="FNFO01000002">
    <property type="protein sequence ID" value="SDK33337.1"/>
    <property type="molecule type" value="Genomic_DNA"/>
</dbReference>
<dbReference type="AlphaFoldDB" id="A0A1G9B1D1"/>
<evidence type="ECO:0000313" key="3">
    <source>
        <dbReference type="EMBL" id="SDK33337.1"/>
    </source>
</evidence>
<evidence type="ECO:0000259" key="2">
    <source>
        <dbReference type="Pfam" id="PF13568"/>
    </source>
</evidence>
<proteinExistence type="predicted"/>
<dbReference type="InterPro" id="IPR025665">
    <property type="entry name" value="Beta-barrel_OMP_2"/>
</dbReference>